<name>A0A9E7FZQ6_9LILI</name>
<proteinExistence type="predicted"/>
<reference evidence="1" key="1">
    <citation type="submission" date="2022-05" db="EMBL/GenBank/DDBJ databases">
        <title>The Musa troglodytarum L. genome provides insights into the mechanism of non-climacteric behaviour and enrichment of carotenoids.</title>
        <authorList>
            <person name="Wang J."/>
        </authorList>
    </citation>
    <scope>NUCLEOTIDE SEQUENCE</scope>
    <source>
        <tissue evidence="1">Leaf</tissue>
    </source>
</reference>
<protein>
    <submittedName>
        <fullName evidence="1">Uncharacterized protein</fullName>
    </submittedName>
</protein>
<dbReference type="AlphaFoldDB" id="A0A9E7FZQ6"/>
<gene>
    <name evidence="1" type="ORF">MUK42_34195</name>
</gene>
<accession>A0A9E7FZQ6</accession>
<evidence type="ECO:0000313" key="2">
    <source>
        <dbReference type="Proteomes" id="UP001055439"/>
    </source>
</evidence>
<dbReference type="EMBL" id="CP097507">
    <property type="protein sequence ID" value="URE03357.1"/>
    <property type="molecule type" value="Genomic_DNA"/>
</dbReference>
<sequence length="55" mass="6346">MIFCIPSQKFKILTIPNLLCFEKLYNFGFAKKNMTVIKLAQSQCLISFLCIISKI</sequence>
<dbReference type="Proteomes" id="UP001055439">
    <property type="component" value="Chromosome 5"/>
</dbReference>
<keyword evidence="2" id="KW-1185">Reference proteome</keyword>
<organism evidence="1 2">
    <name type="scientific">Musa troglodytarum</name>
    <name type="common">fe'i banana</name>
    <dbReference type="NCBI Taxonomy" id="320322"/>
    <lineage>
        <taxon>Eukaryota</taxon>
        <taxon>Viridiplantae</taxon>
        <taxon>Streptophyta</taxon>
        <taxon>Embryophyta</taxon>
        <taxon>Tracheophyta</taxon>
        <taxon>Spermatophyta</taxon>
        <taxon>Magnoliopsida</taxon>
        <taxon>Liliopsida</taxon>
        <taxon>Zingiberales</taxon>
        <taxon>Musaceae</taxon>
        <taxon>Musa</taxon>
    </lineage>
</organism>
<evidence type="ECO:0000313" key="1">
    <source>
        <dbReference type="EMBL" id="URE03357.1"/>
    </source>
</evidence>